<evidence type="ECO:0000256" key="5">
    <source>
        <dbReference type="ARBA" id="ARBA00022801"/>
    </source>
</evidence>
<accession>A0ABD3SQ50</accession>
<dbReference type="InterPro" id="IPR012319">
    <property type="entry name" value="FPG_cat"/>
</dbReference>
<feature type="active site" description="Proton acceptor" evidence="11">
    <location>
        <position position="530"/>
    </location>
</feature>
<evidence type="ECO:0000256" key="1">
    <source>
        <dbReference type="ARBA" id="ARBA00001400"/>
    </source>
</evidence>
<evidence type="ECO:0000256" key="12">
    <source>
        <dbReference type="SAM" id="Phobius"/>
    </source>
</evidence>
<dbReference type="SMART" id="SM00986">
    <property type="entry name" value="UDG"/>
    <property type="match status" value="1"/>
</dbReference>
<protein>
    <recommendedName>
        <fullName evidence="13">Formamidopyrimidine-DNA glycosylase catalytic domain-containing protein</fullName>
    </recommendedName>
</protein>
<dbReference type="SUPFAM" id="SSF52141">
    <property type="entry name" value="Uracil-DNA glycosylase-like"/>
    <property type="match status" value="1"/>
</dbReference>
<dbReference type="InterPro" id="IPR018085">
    <property type="entry name" value="Ura-DNA_Glyclase_AS"/>
</dbReference>
<keyword evidence="12" id="KW-0472">Membrane</keyword>
<evidence type="ECO:0000256" key="7">
    <source>
        <dbReference type="ARBA" id="ARBA00023204"/>
    </source>
</evidence>
<comment type="similarity">
    <text evidence="3">Belongs to the FPG family.</text>
</comment>
<keyword evidence="6" id="KW-0238">DNA-binding</keyword>
<dbReference type="Gene3D" id="3.20.190.10">
    <property type="entry name" value="MutM-like, N-terminal"/>
    <property type="match status" value="1"/>
</dbReference>
<proteinExistence type="inferred from homology"/>
<dbReference type="InterPro" id="IPR036895">
    <property type="entry name" value="Uracil-DNA_glycosylase-like_sf"/>
</dbReference>
<evidence type="ECO:0000313" key="14">
    <source>
        <dbReference type="EMBL" id="KAL3826712.1"/>
    </source>
</evidence>
<dbReference type="NCBIfam" id="NF003591">
    <property type="entry name" value="PRK05254.1-4"/>
    <property type="match status" value="1"/>
</dbReference>
<dbReference type="InterPro" id="IPR010979">
    <property type="entry name" value="Ribosomal_uS13-like_H2TH"/>
</dbReference>
<dbReference type="PANTHER" id="PTHR11264:SF0">
    <property type="entry name" value="URACIL-DNA GLYCOSYLASE"/>
    <property type="match status" value="1"/>
</dbReference>
<evidence type="ECO:0000256" key="4">
    <source>
        <dbReference type="ARBA" id="ARBA00022763"/>
    </source>
</evidence>
<dbReference type="Proteomes" id="UP001530377">
    <property type="component" value="Unassembled WGS sequence"/>
</dbReference>
<dbReference type="GO" id="GO:0016829">
    <property type="term" value="F:lyase activity"/>
    <property type="evidence" value="ECO:0007669"/>
    <property type="project" value="UniProtKB-KW"/>
</dbReference>
<evidence type="ECO:0000256" key="3">
    <source>
        <dbReference type="ARBA" id="ARBA00009409"/>
    </source>
</evidence>
<keyword evidence="8" id="KW-0456">Lyase</keyword>
<dbReference type="SUPFAM" id="SSF46946">
    <property type="entry name" value="S13-like H2TH domain"/>
    <property type="match status" value="1"/>
</dbReference>
<dbReference type="InterPro" id="IPR035937">
    <property type="entry name" value="FPG_N"/>
</dbReference>
<dbReference type="InterPro" id="IPR005122">
    <property type="entry name" value="Uracil-DNA_glycosylase-like"/>
</dbReference>
<evidence type="ECO:0000256" key="2">
    <source>
        <dbReference type="ARBA" id="ARBA00008184"/>
    </source>
</evidence>
<dbReference type="PANTHER" id="PTHR11264">
    <property type="entry name" value="URACIL-DNA GLYCOSYLASE"/>
    <property type="match status" value="1"/>
</dbReference>
<comment type="catalytic activity">
    <reaction evidence="1">
        <text>Hydrolyzes single-stranded DNA or mismatched double-stranded DNA and polynucleotides, releasing free uracil.</text>
        <dbReference type="EC" id="3.2.2.27"/>
    </reaction>
</comment>
<comment type="similarity">
    <text evidence="2">Belongs to the uracil-DNA glycosylase (UDG) superfamily. UNG family.</text>
</comment>
<keyword evidence="12" id="KW-0812">Transmembrane</keyword>
<dbReference type="NCBIfam" id="NF003589">
    <property type="entry name" value="PRK05254.1-2"/>
    <property type="match status" value="1"/>
</dbReference>
<keyword evidence="7" id="KW-0234">DNA repair</keyword>
<dbReference type="InterPro" id="IPR002043">
    <property type="entry name" value="UDG_fam1"/>
</dbReference>
<dbReference type="PROSITE" id="PS51068">
    <property type="entry name" value="FPG_CAT"/>
    <property type="match status" value="1"/>
</dbReference>
<dbReference type="FunFam" id="3.40.470.10:FF:000001">
    <property type="entry name" value="Uracil-DNA glycosylase"/>
    <property type="match status" value="1"/>
</dbReference>
<keyword evidence="12" id="KW-1133">Transmembrane helix</keyword>
<evidence type="ECO:0000256" key="11">
    <source>
        <dbReference type="PROSITE-ProRule" id="PRU10072"/>
    </source>
</evidence>
<comment type="caution">
    <text evidence="14">The sequence shown here is derived from an EMBL/GenBank/DDBJ whole genome shotgun (WGS) entry which is preliminary data.</text>
</comment>
<dbReference type="SMART" id="SM00987">
    <property type="entry name" value="UreE_C"/>
    <property type="match status" value="1"/>
</dbReference>
<evidence type="ECO:0000313" key="15">
    <source>
        <dbReference type="Proteomes" id="UP001530377"/>
    </source>
</evidence>
<sequence length="690" mass="77116">LVVAGRKLIFSLRSLLDIIASTRGCPRPRTSSLDTQSAPETGGRRRRIIMLIAIITLMSMLLMIYPASSLQIWSCLVATKAFPRSYVRAGPAVPKPFSTMRSNIVMMPEGPEVKILIDQLQPAVGMRLVNFKFLSGRYVTHGRPTGFEDFAKTMTPRSGNSANETNDADTNVDVITKLSCKGKFIYIVLDHEKEKIRQDIDIDNDYQRSIWITLGMTGQLVNEKEVKKPKPLASNSEKASTLRWYFELMDTSTKVSRKIYYRDARNFGTLRFCVSAAELNEKLASLGPDLLDFENTTEEVFLAAIEKSTQNRNICKFLMDQSKIAGIGNYILSEGLYRSRLDPFADLVELSITQRRRLFRELREVASTSYQAQGLTRSNGGTYRDIAGGRGQFEFQLQCYGQRLSPNKFPVTQEMNGPHGRTIWYVEEEQLFMPRSTRSMLDNVKESATIEGANTEATYISSKVTDQLTEKGWKNALFEYMASQSFQSLLSRIQTDANRGATIYPPVRDVFSALNLCSLEDVKVVIVGQDPYHGPGQGNGLAFSVRKGIKPPPSLLNIFKEAIDDVGIDPPKHGTLEKWAKQGVLLLNTVLTVRKGEANSHAKMGWEEFTDEVIRTINDKNDSVVFLLWGGPAAKKAKCVDESKHTVIRTSHPSPLGATKSASPFLTSRCFSRANEALIAVGKQPIDWNV</sequence>
<dbReference type="GO" id="GO:0006281">
    <property type="term" value="P:DNA repair"/>
    <property type="evidence" value="ECO:0007669"/>
    <property type="project" value="UniProtKB-KW"/>
</dbReference>
<dbReference type="Gene3D" id="3.40.470.10">
    <property type="entry name" value="Uracil-DNA glycosylase-like domain"/>
    <property type="match status" value="1"/>
</dbReference>
<dbReference type="Pfam" id="PF06831">
    <property type="entry name" value="H2TH"/>
    <property type="match status" value="1"/>
</dbReference>
<feature type="non-terminal residue" evidence="14">
    <location>
        <position position="1"/>
    </location>
</feature>
<dbReference type="Pfam" id="PF01149">
    <property type="entry name" value="Fapy_DNA_glyco"/>
    <property type="match status" value="1"/>
</dbReference>
<dbReference type="EMBL" id="JALLPB020000015">
    <property type="protein sequence ID" value="KAL3826712.1"/>
    <property type="molecule type" value="Genomic_DNA"/>
</dbReference>
<dbReference type="SMART" id="SM01232">
    <property type="entry name" value="H2TH"/>
    <property type="match status" value="1"/>
</dbReference>
<dbReference type="HAMAP" id="MF_00148">
    <property type="entry name" value="UDG"/>
    <property type="match status" value="1"/>
</dbReference>
<dbReference type="Pfam" id="PF03167">
    <property type="entry name" value="UDG"/>
    <property type="match status" value="1"/>
</dbReference>
<dbReference type="NCBIfam" id="NF003592">
    <property type="entry name" value="PRK05254.1-5"/>
    <property type="match status" value="1"/>
</dbReference>
<keyword evidence="9" id="KW-0511">Multifunctional enzyme</keyword>
<evidence type="ECO:0000256" key="9">
    <source>
        <dbReference type="ARBA" id="ARBA00023268"/>
    </source>
</evidence>
<evidence type="ECO:0000256" key="6">
    <source>
        <dbReference type="ARBA" id="ARBA00023125"/>
    </source>
</evidence>
<dbReference type="CDD" id="cd10027">
    <property type="entry name" value="UDG-F1-like"/>
    <property type="match status" value="1"/>
</dbReference>
<feature type="domain" description="Formamidopyrimidine-DNA glycosylase catalytic" evidence="13">
    <location>
        <begin position="108"/>
        <end position="268"/>
    </location>
</feature>
<keyword evidence="10" id="KW-0326">Glycosidase</keyword>
<dbReference type="GO" id="GO:0003677">
    <property type="term" value="F:DNA binding"/>
    <property type="evidence" value="ECO:0007669"/>
    <property type="project" value="UniProtKB-KW"/>
</dbReference>
<reference evidence="14 15" key="1">
    <citation type="submission" date="2024-10" db="EMBL/GenBank/DDBJ databases">
        <title>Updated reference genomes for cyclostephanoid diatoms.</title>
        <authorList>
            <person name="Roberts W.R."/>
            <person name="Alverson A.J."/>
        </authorList>
    </citation>
    <scope>NUCLEOTIDE SEQUENCE [LARGE SCALE GENOMIC DNA]</scope>
    <source>
        <strain evidence="14 15">AJA228-03</strain>
    </source>
</reference>
<name>A0ABD3SQ50_9STRA</name>
<dbReference type="AlphaFoldDB" id="A0ABD3SQ50"/>
<dbReference type="InterPro" id="IPR015886">
    <property type="entry name" value="H2TH_FPG"/>
</dbReference>
<evidence type="ECO:0000259" key="13">
    <source>
        <dbReference type="PROSITE" id="PS51068"/>
    </source>
</evidence>
<dbReference type="NCBIfam" id="NF003588">
    <property type="entry name" value="PRK05254.1-1"/>
    <property type="match status" value="1"/>
</dbReference>
<keyword evidence="15" id="KW-1185">Reference proteome</keyword>
<keyword evidence="4" id="KW-0227">DNA damage</keyword>
<feature type="transmembrane region" description="Helical" evidence="12">
    <location>
        <begin position="48"/>
        <end position="67"/>
    </location>
</feature>
<evidence type="ECO:0000256" key="10">
    <source>
        <dbReference type="ARBA" id="ARBA00023295"/>
    </source>
</evidence>
<evidence type="ECO:0000256" key="8">
    <source>
        <dbReference type="ARBA" id="ARBA00023239"/>
    </source>
</evidence>
<organism evidence="14 15">
    <name type="scientific">Cyclostephanos tholiformis</name>
    <dbReference type="NCBI Taxonomy" id="382380"/>
    <lineage>
        <taxon>Eukaryota</taxon>
        <taxon>Sar</taxon>
        <taxon>Stramenopiles</taxon>
        <taxon>Ochrophyta</taxon>
        <taxon>Bacillariophyta</taxon>
        <taxon>Coscinodiscophyceae</taxon>
        <taxon>Thalassiosirophycidae</taxon>
        <taxon>Stephanodiscales</taxon>
        <taxon>Stephanodiscaceae</taxon>
        <taxon>Cyclostephanos</taxon>
    </lineage>
</organism>
<dbReference type="NCBIfam" id="TIGR00628">
    <property type="entry name" value="ung"/>
    <property type="match status" value="1"/>
</dbReference>
<keyword evidence="5" id="KW-0378">Hydrolase</keyword>
<gene>
    <name evidence="14" type="ORF">ACHAXA_009321</name>
</gene>
<dbReference type="GO" id="GO:0004844">
    <property type="term" value="F:uracil DNA N-glycosylase activity"/>
    <property type="evidence" value="ECO:0007669"/>
    <property type="project" value="UniProtKB-EC"/>
</dbReference>
<dbReference type="Gene3D" id="1.10.8.50">
    <property type="match status" value="1"/>
</dbReference>
<dbReference type="SUPFAM" id="SSF81624">
    <property type="entry name" value="N-terminal domain of MutM-like DNA repair proteins"/>
    <property type="match status" value="1"/>
</dbReference>
<dbReference type="PROSITE" id="PS00130">
    <property type="entry name" value="U_DNA_GLYCOSYLASE"/>
    <property type="match status" value="1"/>
</dbReference>